<dbReference type="InterPro" id="IPR049482">
    <property type="entry name" value="ANM3-like_C2H2_Zf"/>
</dbReference>
<keyword evidence="4" id="KW-0963">Cytoplasm</keyword>
<keyword evidence="7 15" id="KW-0808">Transferase</keyword>
<gene>
    <name evidence="20" type="ORF">WA026_016133</name>
</gene>
<feature type="coiled-coil region" evidence="16">
    <location>
        <begin position="145"/>
        <end position="172"/>
    </location>
</feature>
<dbReference type="CDD" id="cd02440">
    <property type="entry name" value="AdoMet_MTases"/>
    <property type="match status" value="1"/>
</dbReference>
<evidence type="ECO:0000256" key="9">
    <source>
        <dbReference type="ARBA" id="ARBA00022723"/>
    </source>
</evidence>
<evidence type="ECO:0000256" key="16">
    <source>
        <dbReference type="SAM" id="Coils"/>
    </source>
</evidence>
<dbReference type="SUPFAM" id="SSF53335">
    <property type="entry name" value="S-adenosyl-L-methionine-dependent methyltransferases"/>
    <property type="match status" value="1"/>
</dbReference>
<dbReference type="InterPro" id="IPR025799">
    <property type="entry name" value="Arg_MeTrfase"/>
</dbReference>
<evidence type="ECO:0000256" key="10">
    <source>
        <dbReference type="ARBA" id="ARBA00022771"/>
    </source>
</evidence>
<reference evidence="20 21" key="1">
    <citation type="submission" date="2023-03" db="EMBL/GenBank/DDBJ databases">
        <title>Genome insight into feeding habits of ladybird beetles.</title>
        <authorList>
            <person name="Li H.-S."/>
            <person name="Huang Y.-H."/>
            <person name="Pang H."/>
        </authorList>
    </citation>
    <scope>NUCLEOTIDE SEQUENCE [LARGE SCALE GENOMIC DNA]</scope>
    <source>
        <strain evidence="20">SYSU_2023b</strain>
        <tissue evidence="20">Whole body</tissue>
    </source>
</reference>
<dbReference type="InterPro" id="IPR029063">
    <property type="entry name" value="SAM-dependent_MTases_sf"/>
</dbReference>
<dbReference type="InterPro" id="IPR036236">
    <property type="entry name" value="Znf_C2H2_sf"/>
</dbReference>
<dbReference type="InterPro" id="IPR055135">
    <property type="entry name" value="PRMT_dom"/>
</dbReference>
<dbReference type="PROSITE" id="PS51678">
    <property type="entry name" value="SAM_MT_PRMT"/>
    <property type="match status" value="1"/>
</dbReference>
<keyword evidence="10" id="KW-0863">Zinc-finger</keyword>
<dbReference type="SUPFAM" id="SSF57667">
    <property type="entry name" value="beta-beta-alpha zinc fingers"/>
    <property type="match status" value="1"/>
</dbReference>
<keyword evidence="6 15" id="KW-0489">Methyltransferase</keyword>
<keyword evidence="21" id="KW-1185">Reference proteome</keyword>
<protein>
    <recommendedName>
        <fullName evidence="3">type I protein arginine methyltransferase</fullName>
        <ecNumber evidence="3">2.1.1.319</ecNumber>
    </recommendedName>
</protein>
<name>A0AAW1TUI3_9CUCU</name>
<feature type="domain" description="Protein arginine N-methyltransferase" evidence="19">
    <location>
        <begin position="346"/>
        <end position="503"/>
    </location>
</feature>
<feature type="region of interest" description="Disordered" evidence="17">
    <location>
        <begin position="1"/>
        <end position="23"/>
    </location>
</feature>
<comment type="subcellular location">
    <subcellularLocation>
        <location evidence="2">Cytoplasm</location>
        <location evidence="2">Cytosol</location>
    </subcellularLocation>
    <subcellularLocation>
        <location evidence="1">Nucleus</location>
    </subcellularLocation>
</comment>
<comment type="catalytic activity">
    <reaction evidence="13">
        <text>L-arginyl-[protein] + 2 S-adenosyl-L-methionine = N(omega),N(omega)-dimethyl-L-arginyl-[protein] + 2 S-adenosyl-L-homocysteine + 2 H(+)</text>
        <dbReference type="Rhea" id="RHEA:48096"/>
        <dbReference type="Rhea" id="RHEA-COMP:10532"/>
        <dbReference type="Rhea" id="RHEA-COMP:11991"/>
        <dbReference type="ChEBI" id="CHEBI:15378"/>
        <dbReference type="ChEBI" id="CHEBI:29965"/>
        <dbReference type="ChEBI" id="CHEBI:57856"/>
        <dbReference type="ChEBI" id="CHEBI:59789"/>
        <dbReference type="ChEBI" id="CHEBI:61897"/>
        <dbReference type="EC" id="2.1.1.319"/>
    </reaction>
    <physiologicalReaction direction="left-to-right" evidence="13">
        <dbReference type="Rhea" id="RHEA:48097"/>
    </physiologicalReaction>
</comment>
<evidence type="ECO:0000256" key="15">
    <source>
        <dbReference type="PROSITE-ProRule" id="PRU01015"/>
    </source>
</evidence>
<evidence type="ECO:0000256" key="6">
    <source>
        <dbReference type="ARBA" id="ARBA00022603"/>
    </source>
</evidence>
<feature type="compositionally biased region" description="Polar residues" evidence="17">
    <location>
        <begin position="7"/>
        <end position="17"/>
    </location>
</feature>
<evidence type="ECO:0000256" key="8">
    <source>
        <dbReference type="ARBA" id="ARBA00022691"/>
    </source>
</evidence>
<keyword evidence="5" id="KW-0597">Phosphoprotein</keyword>
<accession>A0AAW1TUI3</accession>
<dbReference type="GO" id="GO:0005634">
    <property type="term" value="C:nucleus"/>
    <property type="evidence" value="ECO:0007669"/>
    <property type="project" value="UniProtKB-SubCell"/>
</dbReference>
<evidence type="ECO:0000256" key="3">
    <source>
        <dbReference type="ARBA" id="ARBA00011925"/>
    </source>
</evidence>
<dbReference type="GO" id="GO:0005829">
    <property type="term" value="C:cytosol"/>
    <property type="evidence" value="ECO:0007669"/>
    <property type="project" value="UniProtKB-SubCell"/>
</dbReference>
<keyword evidence="16" id="KW-0175">Coiled coil</keyword>
<dbReference type="EC" id="2.1.1.319" evidence="3"/>
<keyword evidence="9" id="KW-0479">Metal-binding</keyword>
<dbReference type="GO" id="GO:0035242">
    <property type="term" value="F:protein-arginine omega-N asymmetric methyltransferase activity"/>
    <property type="evidence" value="ECO:0007669"/>
    <property type="project" value="UniProtKB-EC"/>
</dbReference>
<dbReference type="Pfam" id="PF06325">
    <property type="entry name" value="PrmA"/>
    <property type="match status" value="1"/>
</dbReference>
<dbReference type="Pfam" id="PF21137">
    <property type="entry name" value="ANM3_C2H2_Zf"/>
    <property type="match status" value="1"/>
</dbReference>
<evidence type="ECO:0000259" key="19">
    <source>
        <dbReference type="Pfam" id="PF22528"/>
    </source>
</evidence>
<keyword evidence="8 15" id="KW-0949">S-adenosyl-L-methionine</keyword>
<dbReference type="Gene3D" id="2.70.160.11">
    <property type="entry name" value="Hnrnp arginine n-methyltransferase1"/>
    <property type="match status" value="1"/>
</dbReference>
<keyword evidence="12" id="KW-0539">Nucleus</keyword>
<evidence type="ECO:0000256" key="7">
    <source>
        <dbReference type="ARBA" id="ARBA00022679"/>
    </source>
</evidence>
<evidence type="ECO:0000256" key="14">
    <source>
        <dbReference type="ARBA" id="ARBA00049303"/>
    </source>
</evidence>
<evidence type="ECO:0000256" key="5">
    <source>
        <dbReference type="ARBA" id="ARBA00022553"/>
    </source>
</evidence>
<evidence type="ECO:0000256" key="2">
    <source>
        <dbReference type="ARBA" id="ARBA00004514"/>
    </source>
</evidence>
<dbReference type="PANTHER" id="PTHR11006">
    <property type="entry name" value="PROTEIN ARGININE N-METHYLTRANSFERASE"/>
    <property type="match status" value="1"/>
</dbReference>
<evidence type="ECO:0000256" key="1">
    <source>
        <dbReference type="ARBA" id="ARBA00004123"/>
    </source>
</evidence>
<dbReference type="Gene3D" id="3.40.50.150">
    <property type="entry name" value="Vaccinia Virus protein VP39"/>
    <property type="match status" value="1"/>
</dbReference>
<evidence type="ECO:0000256" key="12">
    <source>
        <dbReference type="ARBA" id="ARBA00023242"/>
    </source>
</evidence>
<dbReference type="PANTHER" id="PTHR11006:SF53">
    <property type="entry name" value="PROTEIN ARGININE N-METHYLTRANSFERASE 3"/>
    <property type="match status" value="1"/>
</dbReference>
<evidence type="ECO:0000259" key="18">
    <source>
        <dbReference type="Pfam" id="PF21137"/>
    </source>
</evidence>
<evidence type="ECO:0000313" key="21">
    <source>
        <dbReference type="Proteomes" id="UP001431783"/>
    </source>
</evidence>
<dbReference type="GO" id="GO:0042054">
    <property type="term" value="F:histone methyltransferase activity"/>
    <property type="evidence" value="ECO:0007669"/>
    <property type="project" value="TreeGrafter"/>
</dbReference>
<comment type="catalytic activity">
    <reaction evidence="14">
        <text>L-arginyl-[protein] + S-adenosyl-L-methionine = N(omega)-methyl-L-arginyl-[protein] + S-adenosyl-L-homocysteine + H(+)</text>
        <dbReference type="Rhea" id="RHEA:48100"/>
        <dbReference type="Rhea" id="RHEA-COMP:10532"/>
        <dbReference type="Rhea" id="RHEA-COMP:11990"/>
        <dbReference type="ChEBI" id="CHEBI:15378"/>
        <dbReference type="ChEBI" id="CHEBI:29965"/>
        <dbReference type="ChEBI" id="CHEBI:57856"/>
        <dbReference type="ChEBI" id="CHEBI:59789"/>
        <dbReference type="ChEBI" id="CHEBI:65280"/>
    </reaction>
    <physiologicalReaction direction="left-to-right" evidence="14">
        <dbReference type="Rhea" id="RHEA:48101"/>
    </physiologicalReaction>
</comment>
<dbReference type="FunFam" id="3.40.50.150:FF:000034">
    <property type="entry name" value="Protein arginine N-methyltransferase 3"/>
    <property type="match status" value="1"/>
</dbReference>
<evidence type="ECO:0000256" key="13">
    <source>
        <dbReference type="ARBA" id="ARBA00047384"/>
    </source>
</evidence>
<comment type="caution">
    <text evidence="20">The sequence shown here is derived from an EMBL/GenBank/DDBJ whole genome shotgun (WGS) entry which is preliminary data.</text>
</comment>
<evidence type="ECO:0000313" key="20">
    <source>
        <dbReference type="EMBL" id="KAK9872088.1"/>
    </source>
</evidence>
<dbReference type="GO" id="GO:0032259">
    <property type="term" value="P:methylation"/>
    <property type="evidence" value="ECO:0007669"/>
    <property type="project" value="UniProtKB-KW"/>
</dbReference>
<evidence type="ECO:0000256" key="4">
    <source>
        <dbReference type="ARBA" id="ARBA00022490"/>
    </source>
</evidence>
<dbReference type="AlphaFoldDB" id="A0AAW1TUI3"/>
<sequence length="513" mass="58943">MEDISLGASTSETIQCSENEDSDEWDEMETTGEQTLCLFCPLQFLTIAVALDHCRTEHNFDLLELKTKFQMDCYSYIKMINYIRKNRCRPEEIIETSSALWEHDEYLKPGEMETWLMYDFVDLGTAPSTPHYAIDGKTPISNISYSDLQRKINVLENELRQKCILLEKAQKDITKMKEVTRTIIDVSDDVKIQTTCSLRGDSDYFQSYSHFGIHHEMLNDKVRTESYRDAILLNCESFKDRLVLDVGCGTGILSMFAAKAGAKKVFGIDQSDVVYKAMDVVRENKLEDKIQLIKDQIENVSLPVEKVDVIISEWMGYFLLFEGMLDSFIYARNNFLAVGGKVLPNRCNISIAGVSDIESYNKYINFWDNVYEFSMKCMKDEVLKEAFVDTVQVENIITNPQVLVDIDLEKCDQNTCNFTSKFCLMVHKDGVLTAFVGYFDIFFDLETPVMFSTSPEAKKTHWQQTVFHLKEVVNVKKGDIVEGSISCSRARNNLRGLSIVITLGKNRYQYHMD</sequence>
<keyword evidence="11" id="KW-0862">Zinc</keyword>
<feature type="domain" description="Protein arginine N-methyltransferase 3-like C2H2 zinc finger" evidence="18">
    <location>
        <begin position="66"/>
        <end position="109"/>
    </location>
</feature>
<dbReference type="Proteomes" id="UP001431783">
    <property type="component" value="Unassembled WGS sequence"/>
</dbReference>
<proteinExistence type="predicted"/>
<organism evidence="20 21">
    <name type="scientific">Henosepilachna vigintioctopunctata</name>
    <dbReference type="NCBI Taxonomy" id="420089"/>
    <lineage>
        <taxon>Eukaryota</taxon>
        <taxon>Metazoa</taxon>
        <taxon>Ecdysozoa</taxon>
        <taxon>Arthropoda</taxon>
        <taxon>Hexapoda</taxon>
        <taxon>Insecta</taxon>
        <taxon>Pterygota</taxon>
        <taxon>Neoptera</taxon>
        <taxon>Endopterygota</taxon>
        <taxon>Coleoptera</taxon>
        <taxon>Polyphaga</taxon>
        <taxon>Cucujiformia</taxon>
        <taxon>Coccinelloidea</taxon>
        <taxon>Coccinellidae</taxon>
        <taxon>Epilachninae</taxon>
        <taxon>Epilachnini</taxon>
        <taxon>Henosepilachna</taxon>
    </lineage>
</organism>
<evidence type="ECO:0000256" key="17">
    <source>
        <dbReference type="SAM" id="MobiDB-lite"/>
    </source>
</evidence>
<dbReference type="FunFam" id="2.70.160.11:FF:000001">
    <property type="entry name" value="Blast:Protein arginine N-methyltransferase 1"/>
    <property type="match status" value="1"/>
</dbReference>
<dbReference type="Pfam" id="PF22528">
    <property type="entry name" value="PRMT_C"/>
    <property type="match status" value="1"/>
</dbReference>
<dbReference type="GO" id="GO:0008270">
    <property type="term" value="F:zinc ion binding"/>
    <property type="evidence" value="ECO:0007669"/>
    <property type="project" value="UniProtKB-KW"/>
</dbReference>
<evidence type="ECO:0000256" key="11">
    <source>
        <dbReference type="ARBA" id="ARBA00022833"/>
    </source>
</evidence>
<dbReference type="EMBL" id="JARQZJ010000009">
    <property type="protein sequence ID" value="KAK9872088.1"/>
    <property type="molecule type" value="Genomic_DNA"/>
</dbReference>